<dbReference type="GO" id="GO:0004252">
    <property type="term" value="F:serine-type endopeptidase activity"/>
    <property type="evidence" value="ECO:0007669"/>
    <property type="project" value="UniProtKB-EC"/>
</dbReference>
<dbReference type="SUPFAM" id="SSF50494">
    <property type="entry name" value="Trypsin-like serine proteases"/>
    <property type="match status" value="2"/>
</dbReference>
<dbReference type="Pfam" id="PF00089">
    <property type="entry name" value="Trypsin"/>
    <property type="match status" value="2"/>
</dbReference>
<evidence type="ECO:0000256" key="11">
    <source>
        <dbReference type="SAM" id="SignalP"/>
    </source>
</evidence>
<comment type="subcellular location">
    <subcellularLocation>
        <location evidence="1">Secreted</location>
        <location evidence="1">Extracellular space</location>
    </subcellularLocation>
</comment>
<protein>
    <recommendedName>
        <fullName evidence="10">trypsin</fullName>
        <ecNumber evidence="10">3.4.21.4</ecNumber>
    </recommendedName>
</protein>
<evidence type="ECO:0000256" key="10">
    <source>
        <dbReference type="ARBA" id="ARBA00038868"/>
    </source>
</evidence>
<dbReference type="HOGENOM" id="CLU_006842_7_4_1"/>
<feature type="domain" description="Peptidase S1" evidence="12">
    <location>
        <begin position="29"/>
        <end position="255"/>
    </location>
</feature>
<dbReference type="InParanoid" id="B4NDT5"/>
<evidence type="ECO:0000256" key="1">
    <source>
        <dbReference type="ARBA" id="ARBA00004239"/>
    </source>
</evidence>
<dbReference type="PROSITE" id="PS00134">
    <property type="entry name" value="TRYPSIN_HIS"/>
    <property type="match status" value="2"/>
</dbReference>
<dbReference type="SMR" id="B4NDT5"/>
<feature type="signal peptide" evidence="11">
    <location>
        <begin position="1"/>
        <end position="19"/>
    </location>
</feature>
<keyword evidence="7" id="KW-0865">Zymogen</keyword>
<reference evidence="13 14" key="1">
    <citation type="journal article" date="2007" name="Nature">
        <title>Evolution of genes and genomes on the Drosophila phylogeny.</title>
        <authorList>
            <consortium name="Drosophila 12 Genomes Consortium"/>
            <person name="Clark A.G."/>
            <person name="Eisen M.B."/>
            <person name="Smith D.R."/>
            <person name="Bergman C.M."/>
            <person name="Oliver B."/>
            <person name="Markow T.A."/>
            <person name="Kaufman T.C."/>
            <person name="Kellis M."/>
            <person name="Gelbart W."/>
            <person name="Iyer V.N."/>
            <person name="Pollard D.A."/>
            <person name="Sackton T.B."/>
            <person name="Larracuente A.M."/>
            <person name="Singh N.D."/>
            <person name="Abad J.P."/>
            <person name="Abt D.N."/>
            <person name="Adryan B."/>
            <person name="Aguade M."/>
            <person name="Akashi H."/>
            <person name="Anderson W.W."/>
            <person name="Aquadro C.F."/>
            <person name="Ardell D.H."/>
            <person name="Arguello R."/>
            <person name="Artieri C.G."/>
            <person name="Barbash D.A."/>
            <person name="Barker D."/>
            <person name="Barsanti P."/>
            <person name="Batterham P."/>
            <person name="Batzoglou S."/>
            <person name="Begun D."/>
            <person name="Bhutkar A."/>
            <person name="Blanco E."/>
            <person name="Bosak S.A."/>
            <person name="Bradley R.K."/>
            <person name="Brand A.D."/>
            <person name="Brent M.R."/>
            <person name="Brooks A.N."/>
            <person name="Brown R.H."/>
            <person name="Butlin R.K."/>
            <person name="Caggese C."/>
            <person name="Calvi B.R."/>
            <person name="Bernardo de Carvalho A."/>
            <person name="Caspi A."/>
            <person name="Castrezana S."/>
            <person name="Celniker S.E."/>
            <person name="Chang J.L."/>
            <person name="Chapple C."/>
            <person name="Chatterji S."/>
            <person name="Chinwalla A."/>
            <person name="Civetta A."/>
            <person name="Clifton S.W."/>
            <person name="Comeron J.M."/>
            <person name="Costello J.C."/>
            <person name="Coyne J.A."/>
            <person name="Daub J."/>
            <person name="David R.G."/>
            <person name="Delcher A.L."/>
            <person name="Delehaunty K."/>
            <person name="Do C.B."/>
            <person name="Ebling H."/>
            <person name="Edwards K."/>
            <person name="Eickbush T."/>
            <person name="Evans J.D."/>
            <person name="Filipski A."/>
            <person name="Findeiss S."/>
            <person name="Freyhult E."/>
            <person name="Fulton L."/>
            <person name="Fulton R."/>
            <person name="Garcia A.C."/>
            <person name="Gardiner A."/>
            <person name="Garfield D.A."/>
            <person name="Garvin B.E."/>
            <person name="Gibson G."/>
            <person name="Gilbert D."/>
            <person name="Gnerre S."/>
            <person name="Godfrey J."/>
            <person name="Good R."/>
            <person name="Gotea V."/>
            <person name="Gravely B."/>
            <person name="Greenberg A.J."/>
            <person name="Griffiths-Jones S."/>
            <person name="Gross S."/>
            <person name="Guigo R."/>
            <person name="Gustafson E.A."/>
            <person name="Haerty W."/>
            <person name="Hahn M.W."/>
            <person name="Halligan D.L."/>
            <person name="Halpern A.L."/>
            <person name="Halter G.M."/>
            <person name="Han M.V."/>
            <person name="Heger A."/>
            <person name="Hillier L."/>
            <person name="Hinrichs A.S."/>
            <person name="Holmes I."/>
            <person name="Hoskins R.A."/>
            <person name="Hubisz M.J."/>
            <person name="Hultmark D."/>
            <person name="Huntley M.A."/>
            <person name="Jaffe D.B."/>
            <person name="Jagadeeshan S."/>
            <person name="Jeck W.R."/>
            <person name="Johnson J."/>
            <person name="Jones C.D."/>
            <person name="Jordan W.C."/>
            <person name="Karpen G.H."/>
            <person name="Kataoka E."/>
            <person name="Keightley P.D."/>
            <person name="Kheradpour P."/>
            <person name="Kirkness E.F."/>
            <person name="Koerich L.B."/>
            <person name="Kristiansen K."/>
            <person name="Kudrna D."/>
            <person name="Kulathinal R.J."/>
            <person name="Kumar S."/>
            <person name="Kwok R."/>
            <person name="Lander E."/>
            <person name="Langley C.H."/>
            <person name="Lapoint R."/>
            <person name="Lazzaro B.P."/>
            <person name="Lee S.J."/>
            <person name="Levesque L."/>
            <person name="Li R."/>
            <person name="Lin C.F."/>
            <person name="Lin M.F."/>
            <person name="Lindblad-Toh K."/>
            <person name="Llopart A."/>
            <person name="Long M."/>
            <person name="Low L."/>
            <person name="Lozovsky E."/>
            <person name="Lu J."/>
            <person name="Luo M."/>
            <person name="Machado C.A."/>
            <person name="Makalowski W."/>
            <person name="Marzo M."/>
            <person name="Matsuda M."/>
            <person name="Matzkin L."/>
            <person name="McAllister B."/>
            <person name="McBride C.S."/>
            <person name="McKernan B."/>
            <person name="McKernan K."/>
            <person name="Mendez-Lago M."/>
            <person name="Minx P."/>
            <person name="Mollenhauer M.U."/>
            <person name="Montooth K."/>
            <person name="Mount S.M."/>
            <person name="Mu X."/>
            <person name="Myers E."/>
            <person name="Negre B."/>
            <person name="Newfeld S."/>
            <person name="Nielsen R."/>
            <person name="Noor M.A."/>
            <person name="O'Grady P."/>
            <person name="Pachter L."/>
            <person name="Papaceit M."/>
            <person name="Parisi M.J."/>
            <person name="Parisi M."/>
            <person name="Parts L."/>
            <person name="Pedersen J.S."/>
            <person name="Pesole G."/>
            <person name="Phillippy A.M."/>
            <person name="Ponting C.P."/>
            <person name="Pop M."/>
            <person name="Porcelli D."/>
            <person name="Powell J.R."/>
            <person name="Prohaska S."/>
            <person name="Pruitt K."/>
            <person name="Puig M."/>
            <person name="Quesneville H."/>
            <person name="Ram K.R."/>
            <person name="Rand D."/>
            <person name="Rasmussen M.D."/>
            <person name="Reed L.K."/>
            <person name="Reenan R."/>
            <person name="Reily A."/>
            <person name="Remington K.A."/>
            <person name="Rieger T.T."/>
            <person name="Ritchie M.G."/>
            <person name="Robin C."/>
            <person name="Rogers Y.H."/>
            <person name="Rohde C."/>
            <person name="Rozas J."/>
            <person name="Rubenfield M.J."/>
            <person name="Ruiz A."/>
            <person name="Russo S."/>
            <person name="Salzberg S.L."/>
            <person name="Sanchez-Gracia A."/>
            <person name="Saranga D.J."/>
            <person name="Sato H."/>
            <person name="Schaeffer S.W."/>
            <person name="Schatz M.C."/>
            <person name="Schlenke T."/>
            <person name="Schwartz R."/>
            <person name="Segarra C."/>
            <person name="Singh R.S."/>
            <person name="Sirot L."/>
            <person name="Sirota M."/>
            <person name="Sisneros N.B."/>
            <person name="Smith C.D."/>
            <person name="Smith T.F."/>
            <person name="Spieth J."/>
            <person name="Stage D.E."/>
            <person name="Stark A."/>
            <person name="Stephan W."/>
            <person name="Strausberg R.L."/>
            <person name="Strempel S."/>
            <person name="Sturgill D."/>
            <person name="Sutton G."/>
            <person name="Sutton G.G."/>
            <person name="Tao W."/>
            <person name="Teichmann S."/>
            <person name="Tobari Y.N."/>
            <person name="Tomimura Y."/>
            <person name="Tsolas J.M."/>
            <person name="Valente V.L."/>
            <person name="Venter E."/>
            <person name="Venter J.C."/>
            <person name="Vicario S."/>
            <person name="Vieira F.G."/>
            <person name="Vilella A.J."/>
            <person name="Villasante A."/>
            <person name="Walenz B."/>
            <person name="Wang J."/>
            <person name="Wasserman M."/>
            <person name="Watts T."/>
            <person name="Wilson D."/>
            <person name="Wilson R.K."/>
            <person name="Wing R.A."/>
            <person name="Wolfner M.F."/>
            <person name="Wong A."/>
            <person name="Wong G.K."/>
            <person name="Wu C.I."/>
            <person name="Wu G."/>
            <person name="Yamamoto D."/>
            <person name="Yang H.P."/>
            <person name="Yang S.P."/>
            <person name="Yorke J.A."/>
            <person name="Yoshida K."/>
            <person name="Zdobnov E."/>
            <person name="Zhang P."/>
            <person name="Zhang Y."/>
            <person name="Zimin A.V."/>
            <person name="Baldwin J."/>
            <person name="Abdouelleil A."/>
            <person name="Abdulkadir J."/>
            <person name="Abebe A."/>
            <person name="Abera B."/>
            <person name="Abreu J."/>
            <person name="Acer S.C."/>
            <person name="Aftuck L."/>
            <person name="Alexander A."/>
            <person name="An P."/>
            <person name="Anderson E."/>
            <person name="Anderson S."/>
            <person name="Arachi H."/>
            <person name="Azer M."/>
            <person name="Bachantsang P."/>
            <person name="Barry A."/>
            <person name="Bayul T."/>
            <person name="Berlin A."/>
            <person name="Bessette D."/>
            <person name="Bloom T."/>
            <person name="Blye J."/>
            <person name="Boguslavskiy L."/>
            <person name="Bonnet C."/>
            <person name="Boukhgalter B."/>
            <person name="Bourzgui I."/>
            <person name="Brown A."/>
            <person name="Cahill P."/>
            <person name="Channer S."/>
            <person name="Cheshatsang Y."/>
            <person name="Chuda L."/>
            <person name="Citroen M."/>
            <person name="Collymore A."/>
            <person name="Cooke P."/>
            <person name="Costello M."/>
            <person name="D'Aco K."/>
            <person name="Daza R."/>
            <person name="De Haan G."/>
            <person name="DeGray S."/>
            <person name="DeMaso C."/>
            <person name="Dhargay N."/>
            <person name="Dooley K."/>
            <person name="Dooley E."/>
            <person name="Doricent M."/>
            <person name="Dorje P."/>
            <person name="Dorjee K."/>
            <person name="Dupes A."/>
            <person name="Elong R."/>
            <person name="Falk J."/>
            <person name="Farina A."/>
            <person name="Faro S."/>
            <person name="Ferguson D."/>
            <person name="Fisher S."/>
            <person name="Foley C.D."/>
            <person name="Franke A."/>
            <person name="Friedrich D."/>
            <person name="Gadbois L."/>
            <person name="Gearin G."/>
            <person name="Gearin C.R."/>
            <person name="Giannoukos G."/>
            <person name="Goode T."/>
            <person name="Graham J."/>
            <person name="Grandbois E."/>
            <person name="Grewal S."/>
            <person name="Gyaltsen K."/>
            <person name="Hafez N."/>
            <person name="Hagos B."/>
            <person name="Hall J."/>
            <person name="Henson C."/>
            <person name="Hollinger A."/>
            <person name="Honan T."/>
            <person name="Huard M.D."/>
            <person name="Hughes L."/>
            <person name="Hurhula B."/>
            <person name="Husby M.E."/>
            <person name="Kamat A."/>
            <person name="Kanga B."/>
            <person name="Kashin S."/>
            <person name="Khazanovich D."/>
            <person name="Kisner P."/>
            <person name="Lance K."/>
            <person name="Lara M."/>
            <person name="Lee W."/>
            <person name="Lennon N."/>
            <person name="Letendre F."/>
            <person name="LeVine R."/>
            <person name="Lipovsky A."/>
            <person name="Liu X."/>
            <person name="Liu J."/>
            <person name="Liu S."/>
            <person name="Lokyitsang T."/>
            <person name="Lokyitsang Y."/>
            <person name="Lubonja R."/>
            <person name="Lui A."/>
            <person name="MacDonald P."/>
            <person name="Magnisalis V."/>
            <person name="Maru K."/>
            <person name="Matthews C."/>
            <person name="McCusker W."/>
            <person name="McDonough S."/>
            <person name="Mehta T."/>
            <person name="Meldrim J."/>
            <person name="Meneus L."/>
            <person name="Mihai O."/>
            <person name="Mihalev A."/>
            <person name="Mihova T."/>
            <person name="Mittelman R."/>
            <person name="Mlenga V."/>
            <person name="Montmayeur A."/>
            <person name="Mulrain L."/>
            <person name="Navidi A."/>
            <person name="Naylor J."/>
            <person name="Negash T."/>
            <person name="Nguyen T."/>
            <person name="Nguyen N."/>
            <person name="Nicol R."/>
            <person name="Norbu C."/>
            <person name="Norbu N."/>
            <person name="Novod N."/>
            <person name="O'Neill B."/>
            <person name="Osman S."/>
            <person name="Markiewicz E."/>
            <person name="Oyono O.L."/>
            <person name="Patti C."/>
            <person name="Phunkhang P."/>
            <person name="Pierre F."/>
            <person name="Priest M."/>
            <person name="Raghuraman S."/>
            <person name="Rege F."/>
            <person name="Reyes R."/>
            <person name="Rise C."/>
            <person name="Rogov P."/>
            <person name="Ross K."/>
            <person name="Ryan E."/>
            <person name="Settipalli S."/>
            <person name="Shea T."/>
            <person name="Sherpa N."/>
            <person name="Shi L."/>
            <person name="Shih D."/>
            <person name="Sparrow T."/>
            <person name="Spaulding J."/>
            <person name="Stalker J."/>
            <person name="Stange-Thomann N."/>
            <person name="Stavropoulos S."/>
            <person name="Stone C."/>
            <person name="Strader C."/>
            <person name="Tesfaye S."/>
            <person name="Thomson T."/>
            <person name="Thoulutsang Y."/>
            <person name="Thoulutsang D."/>
            <person name="Topham K."/>
            <person name="Topping I."/>
            <person name="Tsamla T."/>
            <person name="Vassiliev H."/>
            <person name="Vo A."/>
            <person name="Wangchuk T."/>
            <person name="Wangdi T."/>
            <person name="Weiand M."/>
            <person name="Wilkinson J."/>
            <person name="Wilson A."/>
            <person name="Yadav S."/>
            <person name="Young G."/>
            <person name="Yu Q."/>
            <person name="Zembek L."/>
            <person name="Zhong D."/>
            <person name="Zimmer A."/>
            <person name="Zwirko Z."/>
            <person name="Jaffe D.B."/>
            <person name="Alvarez P."/>
            <person name="Brockman W."/>
            <person name="Butler J."/>
            <person name="Chin C."/>
            <person name="Gnerre S."/>
            <person name="Grabherr M."/>
            <person name="Kleber M."/>
            <person name="Mauceli E."/>
            <person name="MacCallum I."/>
        </authorList>
    </citation>
    <scope>NUCLEOTIDE SEQUENCE [LARGE SCALE GENOMIC DNA]</scope>
    <source>
        <strain evidence="14">Tucson 14030-0811.24</strain>
    </source>
</reference>
<evidence type="ECO:0000256" key="8">
    <source>
        <dbReference type="ARBA" id="ARBA00023157"/>
    </source>
</evidence>
<evidence type="ECO:0000256" key="3">
    <source>
        <dbReference type="ARBA" id="ARBA00022670"/>
    </source>
</evidence>
<dbReference type="eggNOG" id="KOG3627">
    <property type="taxonomic scope" value="Eukaryota"/>
</dbReference>
<keyword evidence="14" id="KW-1185">Reference proteome</keyword>
<comment type="catalytic activity">
    <reaction evidence="9">
        <text>Preferential cleavage: Arg-|-Xaa, Lys-|-Xaa.</text>
        <dbReference type="EC" id="3.4.21.4"/>
    </reaction>
</comment>
<evidence type="ECO:0000256" key="4">
    <source>
        <dbReference type="ARBA" id="ARBA00022729"/>
    </source>
</evidence>
<evidence type="ECO:0000313" key="13">
    <source>
        <dbReference type="EMBL" id="EDW81904.2"/>
    </source>
</evidence>
<keyword evidence="3" id="KW-0645">Protease</keyword>
<dbReference type="PANTHER" id="PTHR24276:SF91">
    <property type="entry name" value="AT26814P-RELATED"/>
    <property type="match status" value="1"/>
</dbReference>
<dbReference type="PRINTS" id="PR00722">
    <property type="entry name" value="CHYMOTRYPSIN"/>
</dbReference>
<accession>B4NDT5</accession>
<organism evidence="13 14">
    <name type="scientific">Drosophila willistoni</name>
    <name type="common">Fruit fly</name>
    <dbReference type="NCBI Taxonomy" id="7260"/>
    <lineage>
        <taxon>Eukaryota</taxon>
        <taxon>Metazoa</taxon>
        <taxon>Ecdysozoa</taxon>
        <taxon>Arthropoda</taxon>
        <taxon>Hexapoda</taxon>
        <taxon>Insecta</taxon>
        <taxon>Pterygota</taxon>
        <taxon>Neoptera</taxon>
        <taxon>Endopterygota</taxon>
        <taxon>Diptera</taxon>
        <taxon>Brachycera</taxon>
        <taxon>Muscomorpha</taxon>
        <taxon>Ephydroidea</taxon>
        <taxon>Drosophilidae</taxon>
        <taxon>Drosophila</taxon>
        <taxon>Sophophora</taxon>
    </lineage>
</organism>
<dbReference type="InterPro" id="IPR001254">
    <property type="entry name" value="Trypsin_dom"/>
</dbReference>
<evidence type="ECO:0000256" key="6">
    <source>
        <dbReference type="ARBA" id="ARBA00022825"/>
    </source>
</evidence>
<dbReference type="CDD" id="cd00190">
    <property type="entry name" value="Tryp_SPc"/>
    <property type="match status" value="2"/>
</dbReference>
<feature type="domain" description="Peptidase S1" evidence="12">
    <location>
        <begin position="309"/>
        <end position="532"/>
    </location>
</feature>
<dbReference type="OrthoDB" id="60866at2759"/>
<dbReference type="PROSITE" id="PS50240">
    <property type="entry name" value="TRYPSIN_DOM"/>
    <property type="match status" value="2"/>
</dbReference>
<dbReference type="MEROPS" id="S01.A89"/>
<dbReference type="Proteomes" id="UP000007798">
    <property type="component" value="Unassembled WGS sequence"/>
</dbReference>
<keyword evidence="8" id="KW-1015">Disulfide bond</keyword>
<dbReference type="InterPro" id="IPR050430">
    <property type="entry name" value="Peptidase_S1"/>
</dbReference>
<proteinExistence type="inferred from homology"/>
<dbReference type="Gene3D" id="2.40.10.10">
    <property type="entry name" value="Trypsin-like serine proteases"/>
    <property type="match status" value="4"/>
</dbReference>
<dbReference type="SMART" id="SM00020">
    <property type="entry name" value="Tryp_SPc"/>
    <property type="match status" value="2"/>
</dbReference>
<dbReference type="GO" id="GO:0005576">
    <property type="term" value="C:extracellular region"/>
    <property type="evidence" value="ECO:0007669"/>
    <property type="project" value="UniProtKB-SubCell"/>
</dbReference>
<keyword evidence="6" id="KW-0720">Serine protease</keyword>
<evidence type="ECO:0000256" key="7">
    <source>
        <dbReference type="ARBA" id="ARBA00023145"/>
    </source>
</evidence>
<dbReference type="InterPro" id="IPR009003">
    <property type="entry name" value="Peptidase_S1_PA"/>
</dbReference>
<dbReference type="InterPro" id="IPR043504">
    <property type="entry name" value="Peptidase_S1_PA_chymotrypsin"/>
</dbReference>
<comment type="similarity">
    <text evidence="2">Belongs to the peptidase S1 family.</text>
</comment>
<dbReference type="InterPro" id="IPR018114">
    <property type="entry name" value="TRYPSIN_HIS"/>
</dbReference>
<dbReference type="FunFam" id="2.40.10.10:FF:000034">
    <property type="entry name" value="Eupolytin"/>
    <property type="match status" value="2"/>
</dbReference>
<keyword evidence="5 13" id="KW-0378">Hydrolase</keyword>
<dbReference type="GO" id="GO:0006508">
    <property type="term" value="P:proteolysis"/>
    <property type="evidence" value="ECO:0007669"/>
    <property type="project" value="UniProtKB-KW"/>
</dbReference>
<dbReference type="PANTHER" id="PTHR24276">
    <property type="entry name" value="POLYSERASE-RELATED"/>
    <property type="match status" value="1"/>
</dbReference>
<name>B4NDT5_DROWI</name>
<evidence type="ECO:0000259" key="12">
    <source>
        <dbReference type="PROSITE" id="PS50240"/>
    </source>
</evidence>
<feature type="chain" id="PRO_5006458368" description="trypsin" evidence="11">
    <location>
        <begin position="20"/>
        <end position="538"/>
    </location>
</feature>
<evidence type="ECO:0000256" key="9">
    <source>
        <dbReference type="ARBA" id="ARBA00036320"/>
    </source>
</evidence>
<evidence type="ECO:0000313" key="14">
    <source>
        <dbReference type="Proteomes" id="UP000007798"/>
    </source>
</evidence>
<dbReference type="EMBL" id="CH964239">
    <property type="protein sequence ID" value="EDW81904.2"/>
    <property type="molecule type" value="Genomic_DNA"/>
</dbReference>
<dbReference type="AlphaFoldDB" id="B4NDT5"/>
<dbReference type="InterPro" id="IPR001314">
    <property type="entry name" value="Peptidase_S1A"/>
</dbReference>
<dbReference type="EC" id="3.4.21.4" evidence="10"/>
<evidence type="ECO:0000256" key="5">
    <source>
        <dbReference type="ARBA" id="ARBA00022801"/>
    </source>
</evidence>
<sequence length="538" mass="58341">MLRTLIPLIVAVVVVLASAVPLLELEGRVVGGVDATTGQFPHQISLRYSGSHICGGSIIARQYILTAAHCVTSELENGTLIVTPANLLSIRAGSLDRFAGGVISQVIEVKVHENYGNFLNDVALMLLEKPLIFSSQIQAIPLASVNTPEDTDIIISGWGRLKTGGDIPRILQWNTLSSLSQRSCMTSTFMFTSSLLCLAHTEGNGACNGDSGGPAILNGEIVGIAGFVMSGCGSSNPDGYAKVFYHRDWIIEHANLFPANASFCQQELQPSKGMLRVLSLLFLICCWLQLSVQRSRVKTTMPPVPRPRIISGTAAHLGQFPYMVSVRMDDKHICGGTILSPEIVVTAAHCVYGKPANWLFVHAGITRLNAYDDGEVIQVAQYIVHHVFNKHARGTFDVAVLHLSRNLTFSSEINSIPMATIDPPVDSLVTVCGWGATFNVGPVSNELLYLNLKLLSRQYCQKNHYLRLSPTTMCLYHNENAGACHGDSGGPAVYNGELVGIASWVLGSCGHAEPDGYERVSELHSWILEQMEILSKYV</sequence>
<keyword evidence="4 11" id="KW-0732">Signal</keyword>
<evidence type="ECO:0000256" key="2">
    <source>
        <dbReference type="ARBA" id="ARBA00007664"/>
    </source>
</evidence>
<gene>
    <name evidence="13" type="primary">Dwil\GK25506</name>
    <name evidence="13" type="ORF">Dwil_GK25506</name>
</gene>